<dbReference type="STRING" id="273678.RS84_01562"/>
<gene>
    <name evidence="2" type="ORF">RS84_01562</name>
</gene>
<sequence length="123" mass="12730">MTALETSLSYLRLWTSGASDDAWALLDPDVVCVSPAGVLNGRDAVVAFMAPFAAGLVSSELLGAFGDDERALILYDTATAAVASAPAAELHSVVGGRITGIRIVFDRLPFALARGDVVPKPQA</sequence>
<evidence type="ECO:0000313" key="2">
    <source>
        <dbReference type="EMBL" id="KJL47934.1"/>
    </source>
</evidence>
<evidence type="ECO:0000259" key="1">
    <source>
        <dbReference type="Pfam" id="PF12680"/>
    </source>
</evidence>
<proteinExistence type="predicted"/>
<dbReference type="InterPro" id="IPR032710">
    <property type="entry name" value="NTF2-like_dom_sf"/>
</dbReference>
<feature type="domain" description="SnoaL-like" evidence="1">
    <location>
        <begin position="10"/>
        <end position="99"/>
    </location>
</feature>
<dbReference type="Pfam" id="PF12680">
    <property type="entry name" value="SnoaL_2"/>
    <property type="match status" value="1"/>
</dbReference>
<accession>A0A0M2HTW9</accession>
<reference evidence="2 3" key="1">
    <citation type="submission" date="2015-02" db="EMBL/GenBank/DDBJ databases">
        <title>Draft genome sequences of ten Microbacterium spp. with emphasis on heavy metal contaminated environments.</title>
        <authorList>
            <person name="Corretto E."/>
        </authorList>
    </citation>
    <scope>NUCLEOTIDE SEQUENCE [LARGE SCALE GENOMIC DNA]</scope>
    <source>
        <strain evidence="2 3">SA35</strain>
    </source>
</reference>
<keyword evidence="3" id="KW-1185">Reference proteome</keyword>
<dbReference type="PATRIC" id="fig|273678.4.peg.1560"/>
<comment type="caution">
    <text evidence="2">The sequence shown here is derived from an EMBL/GenBank/DDBJ whole genome shotgun (WGS) entry which is preliminary data.</text>
</comment>
<protein>
    <submittedName>
        <fullName evidence="2">SnoaL-like domain protein</fullName>
    </submittedName>
</protein>
<name>A0A0M2HTW9_9MICO</name>
<dbReference type="InterPro" id="IPR037401">
    <property type="entry name" value="SnoaL-like"/>
</dbReference>
<dbReference type="Gene3D" id="3.10.450.50">
    <property type="match status" value="1"/>
</dbReference>
<dbReference type="SUPFAM" id="SSF54427">
    <property type="entry name" value="NTF2-like"/>
    <property type="match status" value="1"/>
</dbReference>
<dbReference type="OrthoDB" id="3257148at2"/>
<organism evidence="2 3">
    <name type="scientific">Microbacterium hydrocarbonoxydans</name>
    <dbReference type="NCBI Taxonomy" id="273678"/>
    <lineage>
        <taxon>Bacteria</taxon>
        <taxon>Bacillati</taxon>
        <taxon>Actinomycetota</taxon>
        <taxon>Actinomycetes</taxon>
        <taxon>Micrococcales</taxon>
        <taxon>Microbacteriaceae</taxon>
        <taxon>Microbacterium</taxon>
    </lineage>
</organism>
<dbReference type="EMBL" id="JYJB01000008">
    <property type="protein sequence ID" value="KJL47934.1"/>
    <property type="molecule type" value="Genomic_DNA"/>
</dbReference>
<dbReference type="RefSeq" id="WP_045257204.1">
    <property type="nucleotide sequence ID" value="NZ_JYJB01000008.1"/>
</dbReference>
<dbReference type="Proteomes" id="UP000033900">
    <property type="component" value="Unassembled WGS sequence"/>
</dbReference>
<evidence type="ECO:0000313" key="3">
    <source>
        <dbReference type="Proteomes" id="UP000033900"/>
    </source>
</evidence>
<dbReference type="AlphaFoldDB" id="A0A0M2HTW9"/>